<comment type="caution">
    <text evidence="9">The sequence shown here is derived from an EMBL/GenBank/DDBJ whole genome shotgun (WGS) entry which is preliminary data.</text>
</comment>
<keyword evidence="7" id="KW-0732">Signal</keyword>
<keyword evidence="10" id="KW-1185">Reference proteome</keyword>
<dbReference type="EMBL" id="JAEDAK010000017">
    <property type="protein sequence ID" value="MBH9579077.1"/>
    <property type="molecule type" value="Genomic_DNA"/>
</dbReference>
<organism evidence="9 10">
    <name type="scientific">Inhella proteolytica</name>
    <dbReference type="NCBI Taxonomy" id="2795029"/>
    <lineage>
        <taxon>Bacteria</taxon>
        <taxon>Pseudomonadati</taxon>
        <taxon>Pseudomonadota</taxon>
        <taxon>Betaproteobacteria</taxon>
        <taxon>Burkholderiales</taxon>
        <taxon>Sphaerotilaceae</taxon>
        <taxon>Inhella</taxon>
    </lineage>
</organism>
<dbReference type="GO" id="GO:0009279">
    <property type="term" value="C:cell outer membrane"/>
    <property type="evidence" value="ECO:0007669"/>
    <property type="project" value="UniProtKB-SubCell"/>
</dbReference>
<dbReference type="Gene3D" id="2.40.170.20">
    <property type="entry name" value="TonB-dependent receptor, beta-barrel domain"/>
    <property type="match status" value="1"/>
</dbReference>
<evidence type="ECO:0000313" key="10">
    <source>
        <dbReference type="Proteomes" id="UP000613266"/>
    </source>
</evidence>
<evidence type="ECO:0000313" key="9">
    <source>
        <dbReference type="EMBL" id="MBH9579077.1"/>
    </source>
</evidence>
<protein>
    <submittedName>
        <fullName evidence="9">TonB-dependent receptor</fullName>
    </submittedName>
</protein>
<evidence type="ECO:0000256" key="7">
    <source>
        <dbReference type="SAM" id="SignalP"/>
    </source>
</evidence>
<dbReference type="PANTHER" id="PTHR30069:SF46">
    <property type="entry name" value="OAR PROTEIN"/>
    <property type="match status" value="1"/>
</dbReference>
<accession>A0A931NFR1</accession>
<keyword evidence="4" id="KW-0812">Transmembrane</keyword>
<dbReference type="InterPro" id="IPR036942">
    <property type="entry name" value="Beta-barrel_TonB_sf"/>
</dbReference>
<keyword evidence="9" id="KW-0675">Receptor</keyword>
<dbReference type="Pfam" id="PF13620">
    <property type="entry name" value="CarboxypepD_reg"/>
    <property type="match status" value="1"/>
</dbReference>
<evidence type="ECO:0000259" key="8">
    <source>
        <dbReference type="Pfam" id="PF25183"/>
    </source>
</evidence>
<feature type="signal peptide" evidence="7">
    <location>
        <begin position="1"/>
        <end position="25"/>
    </location>
</feature>
<evidence type="ECO:0000256" key="3">
    <source>
        <dbReference type="ARBA" id="ARBA00022452"/>
    </source>
</evidence>
<evidence type="ECO:0000256" key="1">
    <source>
        <dbReference type="ARBA" id="ARBA00004571"/>
    </source>
</evidence>
<feature type="domain" description="TonB-dependent transporter Oar-like beta-barrel" evidence="8">
    <location>
        <begin position="370"/>
        <end position="1025"/>
    </location>
</feature>
<evidence type="ECO:0000256" key="4">
    <source>
        <dbReference type="ARBA" id="ARBA00022692"/>
    </source>
</evidence>
<dbReference type="InterPro" id="IPR008969">
    <property type="entry name" value="CarboxyPept-like_regulatory"/>
</dbReference>
<dbReference type="SUPFAM" id="SSF49464">
    <property type="entry name" value="Carboxypeptidase regulatory domain-like"/>
    <property type="match status" value="1"/>
</dbReference>
<keyword evidence="3" id="KW-1134">Transmembrane beta strand</keyword>
<comment type="subcellular location">
    <subcellularLocation>
        <location evidence="1">Cell outer membrane</location>
        <topology evidence="1">Multi-pass membrane protein</topology>
    </subcellularLocation>
</comment>
<dbReference type="Gene3D" id="2.60.40.1120">
    <property type="entry name" value="Carboxypeptidase-like, regulatory domain"/>
    <property type="match status" value="1"/>
</dbReference>
<evidence type="ECO:0000256" key="5">
    <source>
        <dbReference type="ARBA" id="ARBA00023136"/>
    </source>
</evidence>
<dbReference type="RefSeq" id="WP_198112844.1">
    <property type="nucleotide sequence ID" value="NZ_JAEDAK010000017.1"/>
</dbReference>
<feature type="domain" description="TonB-dependent transporter Oar-like beta-barrel" evidence="8">
    <location>
        <begin position="246"/>
        <end position="320"/>
    </location>
</feature>
<keyword evidence="6" id="KW-0998">Cell outer membrane</keyword>
<proteinExistence type="predicted"/>
<keyword evidence="5" id="KW-0472">Membrane</keyword>
<dbReference type="InterPro" id="IPR057601">
    <property type="entry name" value="Oar-like_b-barrel"/>
</dbReference>
<evidence type="ECO:0000256" key="2">
    <source>
        <dbReference type="ARBA" id="ARBA00022448"/>
    </source>
</evidence>
<sequence length="1088" mass="118000">MSTSLFARTALAAAVAIVAVAPAMAQNTTAAIGGRVVSPDGKPVAGATVVVLHRESGSVVTLTTDAEGRYSSRGLRVGGPYTVTVSKGGEKTVTEEVYLALAETTMVDLRLGAAQTQLEQVVVTGSAAANSKFGSGSMGAGTQIGRQDLETYASIQRNLQDYVRNDPRISQTDKERGEISAVGQNTRYNSVTIDGVRTNDTFGLEANNLPTIKQPISIDAIQAVQVSLSNYDVTQQGYTGASINAVTKSGTNEFHGSVYGVYRDSNMSGKRFNRSTGVYSAPPPSRDKTYGFTLGGPIIQDKLFFFANYEKLETPRNAPTFGPVGSSLISSGITNEQIAAAQAAASSKYGMEIGKPWEPSAVLTSVEDKMVKLDWNISEKHRASVRYSKTEQSDPIFPFTTAANGLALDSHFYTTVKTLETKVAQWFADWTEDFTTELKISQRDYSAVHNNNADLPQVSLVYTASGQPDRTLRFGQEESRHFNRLATKTTNSYFAGNLFMGDHELKAGFDAEQNDVFNAFQRGSKGVYEFRGTDPIALFLAGTPTLYSVQLPLAGKTLEDGAANFGVNNLGLFMQDTWTVSNKLTLNAGVRVDRLTVDGAPIRNADASTTFGYDNSRTMDGAKLVQPRFGFNYAFDAVEKRKSQVRGGFGLFGGAAPTVWITNPFQNTGVAIYNPACSTTGNNICPSDLRFTKDTSKQPDITGVVPASAVDFVSPDAKQPSVWKMNLAWDTELPVAGLTFGAEWLYTKVKDSLYYRHLNLGSVVAKSPDGRDMYWSANGLDADCWTGGTTPVTAARPGCAGRGVTKANALARFTNVLLLDGTDKGGGNALTLSLSQRPMPGLSWSAAYTRTSATEVSPLTSTTSNSGWLNRAVYNQNENTASNSNYLIQNRFNANVSWSKALIGSLKTTFGVTYEGRSGKPYSWVFNNDMNGDGVSANDLLYIPANSGEVVFTGSTVNGRTPEQRFWDVVDANKELRNSKGRVVERNGSFAGFTNSFDLRLSQEVPSFFKGHKGTLSLDILNFGNLLNRRWGRIDEINFPSTRRFVNFNGVTADGKMVYNVTTPDDFITRQNKGESQWAMQVTARYEF</sequence>
<reference evidence="9" key="1">
    <citation type="submission" date="2020-12" db="EMBL/GenBank/DDBJ databases">
        <title>The genome sequence of Inhella sp. 1Y17.</title>
        <authorList>
            <person name="Liu Y."/>
        </authorList>
    </citation>
    <scope>NUCLEOTIDE SEQUENCE</scope>
    <source>
        <strain evidence="9">1Y17</strain>
    </source>
</reference>
<dbReference type="AlphaFoldDB" id="A0A931NFR1"/>
<evidence type="ECO:0000256" key="6">
    <source>
        <dbReference type="ARBA" id="ARBA00023237"/>
    </source>
</evidence>
<dbReference type="InterPro" id="IPR039426">
    <property type="entry name" value="TonB-dep_rcpt-like"/>
</dbReference>
<dbReference type="Proteomes" id="UP000613266">
    <property type="component" value="Unassembled WGS sequence"/>
</dbReference>
<gene>
    <name evidence="9" type="ORF">I7X39_19470</name>
</gene>
<feature type="chain" id="PRO_5037895434" evidence="7">
    <location>
        <begin position="26"/>
        <end position="1088"/>
    </location>
</feature>
<dbReference type="SUPFAM" id="SSF56935">
    <property type="entry name" value="Porins"/>
    <property type="match status" value="1"/>
</dbReference>
<dbReference type="PANTHER" id="PTHR30069">
    <property type="entry name" value="TONB-DEPENDENT OUTER MEMBRANE RECEPTOR"/>
    <property type="match status" value="1"/>
</dbReference>
<keyword evidence="2" id="KW-0813">Transport</keyword>
<name>A0A931NFR1_9BURK</name>
<dbReference type="GO" id="GO:0015344">
    <property type="term" value="F:siderophore uptake transmembrane transporter activity"/>
    <property type="evidence" value="ECO:0007669"/>
    <property type="project" value="TreeGrafter"/>
</dbReference>
<dbReference type="Pfam" id="PF25183">
    <property type="entry name" value="OMP_b-brl_4"/>
    <property type="match status" value="2"/>
</dbReference>
<dbReference type="GO" id="GO:0044718">
    <property type="term" value="P:siderophore transmembrane transport"/>
    <property type="evidence" value="ECO:0007669"/>
    <property type="project" value="TreeGrafter"/>
</dbReference>